<dbReference type="AlphaFoldDB" id="A0A7K0EUT5"/>
<keyword evidence="2" id="KW-1185">Reference proteome</keyword>
<dbReference type="Proteomes" id="UP000441754">
    <property type="component" value="Unassembled WGS sequence"/>
</dbReference>
<dbReference type="RefSeq" id="WP_154178890.1">
    <property type="nucleotide sequence ID" value="NZ_WJXZ01000015.1"/>
</dbReference>
<dbReference type="EMBL" id="WJXZ01000015">
    <property type="protein sequence ID" value="MRS65519.1"/>
    <property type="molecule type" value="Genomic_DNA"/>
</dbReference>
<reference evidence="1 2" key="1">
    <citation type="journal article" date="2018" name="Antonie Van Leeuwenhoek">
        <title>Larkinella terrae sp. nov., isolated from soil on Jeju Island, South Korea.</title>
        <authorList>
            <person name="Ten L.N."/>
            <person name="Jeon J."/>
            <person name="Park S.J."/>
            <person name="Park S."/>
            <person name="Lee S.Y."/>
            <person name="Kim M.K."/>
            <person name="Jung H.Y."/>
        </authorList>
    </citation>
    <scope>NUCLEOTIDE SEQUENCE [LARGE SCALE GENOMIC DNA]</scope>
    <source>
        <strain evidence="1 2">KCTC 52001</strain>
    </source>
</reference>
<organism evidence="1 2">
    <name type="scientific">Larkinella terrae</name>
    <dbReference type="NCBI Taxonomy" id="2025311"/>
    <lineage>
        <taxon>Bacteria</taxon>
        <taxon>Pseudomonadati</taxon>
        <taxon>Bacteroidota</taxon>
        <taxon>Cytophagia</taxon>
        <taxon>Cytophagales</taxon>
        <taxon>Spirosomataceae</taxon>
        <taxon>Larkinella</taxon>
    </lineage>
</organism>
<dbReference type="OrthoDB" id="964786at2"/>
<sequence>MNAYKAFADLISASVSSDQTMAFKASDEMRSRFYDLLSKEKAGFATEEDKEELNHFMELEHIVRMAKAKKVV</sequence>
<evidence type="ECO:0000313" key="2">
    <source>
        <dbReference type="Proteomes" id="UP000441754"/>
    </source>
</evidence>
<comment type="caution">
    <text evidence="1">The sequence shown here is derived from an EMBL/GenBank/DDBJ whole genome shotgun (WGS) entry which is preliminary data.</text>
</comment>
<gene>
    <name evidence="1" type="ORF">GJJ30_29785</name>
</gene>
<evidence type="ECO:0000313" key="1">
    <source>
        <dbReference type="EMBL" id="MRS65519.1"/>
    </source>
</evidence>
<proteinExistence type="predicted"/>
<protein>
    <submittedName>
        <fullName evidence="1">Uncharacterized protein</fullName>
    </submittedName>
</protein>
<accession>A0A7K0EUT5</accession>
<name>A0A7K0EUT5_9BACT</name>